<gene>
    <name evidence="8" type="ORF">AGERDE_LOCUS1335</name>
</gene>
<dbReference type="PANTHER" id="PTHR12838">
    <property type="entry name" value="U3 SMALL NUCLEOLAR RNA-ASSOCIATED PROTEIN 11"/>
    <property type="match status" value="1"/>
</dbReference>
<feature type="region of interest" description="Disordered" evidence="7">
    <location>
        <begin position="1"/>
        <end position="23"/>
    </location>
</feature>
<comment type="subunit">
    <text evidence="6">Component of the ribosomal small subunit (SSU) processome.</text>
</comment>
<evidence type="ECO:0000256" key="3">
    <source>
        <dbReference type="ARBA" id="ARBA00008105"/>
    </source>
</evidence>
<comment type="similarity">
    <text evidence="3 6">Belongs to the UTP11 family.</text>
</comment>
<dbReference type="Proteomes" id="UP000789831">
    <property type="component" value="Unassembled WGS sequence"/>
</dbReference>
<comment type="subcellular location">
    <subcellularLocation>
        <location evidence="2 6">Nucleus</location>
        <location evidence="2 6">Nucleolus</location>
    </subcellularLocation>
</comment>
<evidence type="ECO:0000256" key="2">
    <source>
        <dbReference type="ARBA" id="ARBA00004604"/>
    </source>
</evidence>
<evidence type="ECO:0000256" key="1">
    <source>
        <dbReference type="ARBA" id="ARBA00004099"/>
    </source>
</evidence>
<keyword evidence="4 6" id="KW-0698">rRNA processing</keyword>
<dbReference type="PANTHER" id="PTHR12838:SF0">
    <property type="entry name" value="U3 SMALL NUCLEOLAR RNA-ASSOCIATED PROTEIN 11-RELATED"/>
    <property type="match status" value="1"/>
</dbReference>
<comment type="caution">
    <text evidence="8">The sequence shown here is derived from an EMBL/GenBank/DDBJ whole genome shotgun (WGS) entry which is preliminary data.</text>
</comment>
<evidence type="ECO:0000256" key="5">
    <source>
        <dbReference type="ARBA" id="ARBA00023242"/>
    </source>
</evidence>
<evidence type="ECO:0000256" key="4">
    <source>
        <dbReference type="ARBA" id="ARBA00022552"/>
    </source>
</evidence>
<dbReference type="GO" id="GO:0006364">
    <property type="term" value="P:rRNA processing"/>
    <property type="evidence" value="ECO:0007669"/>
    <property type="project" value="UniProtKB-UniRule"/>
</dbReference>
<comment type="function">
    <text evidence="1 6">Involved in nucleolar processing of pre-18S ribosomal RNA.</text>
</comment>
<dbReference type="GO" id="GO:0032040">
    <property type="term" value="C:small-subunit processome"/>
    <property type="evidence" value="ECO:0007669"/>
    <property type="project" value="UniProtKB-UniRule"/>
</dbReference>
<reference evidence="8" key="1">
    <citation type="submission" date="2021-06" db="EMBL/GenBank/DDBJ databases">
        <authorList>
            <person name="Kallberg Y."/>
            <person name="Tangrot J."/>
            <person name="Rosling A."/>
        </authorList>
    </citation>
    <scope>NUCLEOTIDE SEQUENCE</scope>
    <source>
        <strain evidence="8">MT106</strain>
    </source>
</reference>
<dbReference type="Pfam" id="PF03998">
    <property type="entry name" value="Utp11"/>
    <property type="match status" value="1"/>
</dbReference>
<accession>A0A9N8YS67</accession>
<evidence type="ECO:0000313" key="8">
    <source>
        <dbReference type="EMBL" id="CAG8444838.1"/>
    </source>
</evidence>
<dbReference type="AlphaFoldDB" id="A0A9N8YS67"/>
<evidence type="ECO:0000256" key="7">
    <source>
        <dbReference type="SAM" id="MobiDB-lite"/>
    </source>
</evidence>
<name>A0A9N8YS67_9GLOM</name>
<evidence type="ECO:0000313" key="9">
    <source>
        <dbReference type="Proteomes" id="UP000789831"/>
    </source>
</evidence>
<keyword evidence="9" id="KW-1185">Reference proteome</keyword>
<keyword evidence="5 6" id="KW-0539">Nucleus</keyword>
<dbReference type="InterPro" id="IPR007144">
    <property type="entry name" value="SSU_processome_Utp11"/>
</dbReference>
<dbReference type="EMBL" id="CAJVPL010000088">
    <property type="protein sequence ID" value="CAG8444838.1"/>
    <property type="molecule type" value="Genomic_DNA"/>
</dbReference>
<protein>
    <recommendedName>
        <fullName evidence="6">U3 small nucleolar RNA-associated protein 11</fullName>
        <shortName evidence="6">U3 snoRNA-associated protein 11</shortName>
    </recommendedName>
</protein>
<evidence type="ECO:0000256" key="6">
    <source>
        <dbReference type="PIRNR" id="PIRNR015952"/>
    </source>
</evidence>
<dbReference type="OrthoDB" id="29058at2759"/>
<dbReference type="PIRSF" id="PIRSF015952">
    <property type="entry name" value="U3snoRNP11"/>
    <property type="match status" value="1"/>
</dbReference>
<sequence>MSSLRNSVQRRNHKERAQPYKRERYGILEKHKDYVLRARDYHAKQERLKKLREKAYFRNPDEFYFKMINSKTKGGVHASERNDAFSGDVIKLLKSQDLNYIKTQRDIGKKKIEKLQNQLHFLVTNDDEDNERVENEGTKNMKNFDPAKHFNTLPELVNRKFNRPRIEMLEKQVLVSPEDSKQLQKMQNERNSKYKELVDRLEREEKFVTLEQELITQKNLISKGRRKKIGIDKNGLAVYKWKNDRKK</sequence>
<proteinExistence type="inferred from homology"/>
<organism evidence="8 9">
    <name type="scientific">Ambispora gerdemannii</name>
    <dbReference type="NCBI Taxonomy" id="144530"/>
    <lineage>
        <taxon>Eukaryota</taxon>
        <taxon>Fungi</taxon>
        <taxon>Fungi incertae sedis</taxon>
        <taxon>Mucoromycota</taxon>
        <taxon>Glomeromycotina</taxon>
        <taxon>Glomeromycetes</taxon>
        <taxon>Archaeosporales</taxon>
        <taxon>Ambisporaceae</taxon>
        <taxon>Ambispora</taxon>
    </lineage>
</organism>